<dbReference type="KEGG" id="pnl:PNK_2338"/>
<gene>
    <name evidence="2" type="ORF">PNK_2338</name>
</gene>
<protein>
    <submittedName>
        <fullName evidence="2">Trans-aconitate 2-methyltransferase</fullName>
    </submittedName>
</protein>
<keyword evidence="2" id="KW-0808">Transferase</keyword>
<dbReference type="InterPro" id="IPR025714">
    <property type="entry name" value="Methyltranfer_dom"/>
</dbReference>
<dbReference type="EMBL" id="LN879502">
    <property type="protein sequence ID" value="CUI17935.1"/>
    <property type="molecule type" value="Genomic_DNA"/>
</dbReference>
<keyword evidence="3" id="KW-1185">Reference proteome</keyword>
<keyword evidence="2" id="KW-0489">Methyltransferase</keyword>
<dbReference type="FunCoup" id="A0A0U5JHM2">
    <property type="interactions" value="52"/>
</dbReference>
<dbReference type="PANTHER" id="PTHR43861">
    <property type="entry name" value="TRANS-ACONITATE 2-METHYLTRANSFERASE-RELATED"/>
    <property type="match status" value="1"/>
</dbReference>
<dbReference type="SUPFAM" id="SSF53335">
    <property type="entry name" value="S-adenosyl-L-methionine-dependent methyltransferases"/>
    <property type="match status" value="1"/>
</dbReference>
<dbReference type="PATRIC" id="fig|389348.3.peg.2620"/>
<dbReference type="Proteomes" id="UP000069902">
    <property type="component" value="Chromosome cPNK"/>
</dbReference>
<evidence type="ECO:0000313" key="3">
    <source>
        <dbReference type="Proteomes" id="UP000069902"/>
    </source>
</evidence>
<reference evidence="3" key="1">
    <citation type="submission" date="2015-09" db="EMBL/GenBank/DDBJ databases">
        <authorList>
            <person name="Bertelli C."/>
        </authorList>
    </citation>
    <scope>NUCLEOTIDE SEQUENCE [LARGE SCALE GENOMIC DNA]</scope>
    <source>
        <strain evidence="3">KNic</strain>
    </source>
</reference>
<dbReference type="Gene3D" id="1.10.150.290">
    <property type="entry name" value="S-adenosyl-L-methionine-dependent methyltransferases"/>
    <property type="match status" value="1"/>
</dbReference>
<dbReference type="AlphaFoldDB" id="A0A0U5JHM2"/>
<evidence type="ECO:0000313" key="2">
    <source>
        <dbReference type="EMBL" id="CUI17935.1"/>
    </source>
</evidence>
<sequence length="282" mass="32644">MDRELPLVKYESLTWSIGLYEECMKEQWDPVQYAKFEKERQQPFFDLMALIKPYPHMRVVDLGCGDGILTKLLHDRLQADYILGVDSSPAMLLKAQEVYLPAVEFQLADIEDLGLERQFDLVLSNAALQWVYGHVSLLGRLAKMLKPRGQLAIQMPANRDFVTHVIARELAEEPPFNESLSGISNPFQNLLSLEEYAQLLDSLGFKSPLIRLQVYLHRLESTLSVLEWVKGSLLTYYRSHLSPFLYEQFLQEYKKRLLDAIGDKSPFLFPMKRIFIWGELAN</sequence>
<dbReference type="InterPro" id="IPR029063">
    <property type="entry name" value="SAM-dependent_MTases_sf"/>
</dbReference>
<accession>A0A0U5JHM2</accession>
<dbReference type="Pfam" id="PF13847">
    <property type="entry name" value="Methyltransf_31"/>
    <property type="match status" value="1"/>
</dbReference>
<dbReference type="CDD" id="cd02440">
    <property type="entry name" value="AdoMet_MTases"/>
    <property type="match status" value="1"/>
</dbReference>
<feature type="domain" description="Methyltransferase" evidence="1">
    <location>
        <begin position="56"/>
        <end position="162"/>
    </location>
</feature>
<dbReference type="InterPro" id="IPR023149">
    <property type="entry name" value="Trans_acon_MeTrfase_C"/>
</dbReference>
<dbReference type="Gene3D" id="3.40.50.150">
    <property type="entry name" value="Vaccinia Virus protein VP39"/>
    <property type="match status" value="1"/>
</dbReference>
<evidence type="ECO:0000259" key="1">
    <source>
        <dbReference type="Pfam" id="PF13847"/>
    </source>
</evidence>
<dbReference type="GO" id="GO:0032259">
    <property type="term" value="P:methylation"/>
    <property type="evidence" value="ECO:0007669"/>
    <property type="project" value="UniProtKB-KW"/>
</dbReference>
<organism evidence="2 3">
    <name type="scientific">Candidatus Protochlamydia naegleriophila</name>
    <dbReference type="NCBI Taxonomy" id="389348"/>
    <lineage>
        <taxon>Bacteria</taxon>
        <taxon>Pseudomonadati</taxon>
        <taxon>Chlamydiota</taxon>
        <taxon>Chlamydiia</taxon>
        <taxon>Parachlamydiales</taxon>
        <taxon>Parachlamydiaceae</taxon>
        <taxon>Candidatus Protochlamydia</taxon>
    </lineage>
</organism>
<proteinExistence type="predicted"/>
<dbReference type="PANTHER" id="PTHR43861:SF1">
    <property type="entry name" value="TRANS-ACONITATE 2-METHYLTRANSFERASE"/>
    <property type="match status" value="1"/>
</dbReference>
<dbReference type="STRING" id="389348.PNK_2338"/>
<dbReference type="InParanoid" id="A0A0U5JHM2"/>
<name>A0A0U5JHM2_9BACT</name>
<dbReference type="GO" id="GO:0030798">
    <property type="term" value="F:trans-aconitate 2-methyltransferase activity"/>
    <property type="evidence" value="ECO:0007669"/>
    <property type="project" value="InterPro"/>
</dbReference>